<feature type="region of interest" description="Disordered" evidence="1">
    <location>
        <begin position="200"/>
        <end position="219"/>
    </location>
</feature>
<accession>A0ABN7B7S7</accession>
<feature type="compositionally biased region" description="Acidic residues" evidence="1">
    <location>
        <begin position="376"/>
        <end position="388"/>
    </location>
</feature>
<feature type="compositionally biased region" description="Polar residues" evidence="1">
    <location>
        <begin position="412"/>
        <end position="442"/>
    </location>
</feature>
<feature type="region of interest" description="Disordered" evidence="1">
    <location>
        <begin position="349"/>
        <end position="392"/>
    </location>
</feature>
<keyword evidence="2" id="KW-0808">Transferase</keyword>
<feature type="compositionally biased region" description="Low complexity" evidence="1">
    <location>
        <begin position="200"/>
        <end position="218"/>
    </location>
</feature>
<dbReference type="EMBL" id="AP028919">
    <property type="protein sequence ID" value="BET00438.1"/>
    <property type="molecule type" value="Genomic_DNA"/>
</dbReference>
<keyword evidence="2" id="KW-0418">Kinase</keyword>
<sequence>MSNKDWSPSNNVEEWSVHAQVSFTPQFAPQTGNVFLTTNEEPQGDAQRPPIGARATCSVTLAGHHTVTLTCSEVPDQPVSTGTPVISQSTGPQVFHFCHRPPAEKPARHYHPPPTPPPGSTPTPQDLFSVPLLKDAASQTSASNVPQVVEEQAATKKRKYRPYRRSPGRTRVSEAANKSTASSSDGKKNPRTVHIDVYCTGSESSDSSSSSDCDTNSTPQTVFESDQMKVVHARAHSDSLPHAILRQRRRVLSNSKLDILPKDASNSTVSTGYPSPRSSIVSNTTGGFSLLSESTVSSRFSSSVNNSSVATSWKDTDLESNPSFMKSDSFDYENSFDRLRIKEKEKIWGTSGNLDNDQPKRFYKRPLPVGSPSSDSSDDDDDDDDEEGLAWSFGRYEDIQKRHLKREDTVRHQSQSSDTSHVSRPVPQQISKSGSVSDTEASNLKKYKRDASKIAPSSLPKATGNFKHWAKAEKFGPVVSFSKKPGHHVGPSKNPDCSCDTCRYFFEHICFRNRTRSLGDQPFADL</sequence>
<feature type="compositionally biased region" description="Pro residues" evidence="1">
    <location>
        <begin position="112"/>
        <end position="121"/>
    </location>
</feature>
<protein>
    <submittedName>
        <fullName evidence="2">Protein kinase c</fullName>
    </submittedName>
</protein>
<feature type="region of interest" description="Disordered" evidence="1">
    <location>
        <begin position="405"/>
        <end position="443"/>
    </location>
</feature>
<evidence type="ECO:0000313" key="2">
    <source>
        <dbReference type="EMBL" id="BET00438.1"/>
    </source>
</evidence>
<dbReference type="Proteomes" id="UP001307889">
    <property type="component" value="Chromosome 11"/>
</dbReference>
<dbReference type="GO" id="GO:0016301">
    <property type="term" value="F:kinase activity"/>
    <property type="evidence" value="ECO:0007669"/>
    <property type="project" value="UniProtKB-KW"/>
</dbReference>
<feature type="compositionally biased region" description="Basic residues" evidence="1">
    <location>
        <begin position="155"/>
        <end position="168"/>
    </location>
</feature>
<feature type="region of interest" description="Disordered" evidence="1">
    <location>
        <begin position="96"/>
        <end position="192"/>
    </location>
</feature>
<evidence type="ECO:0000256" key="1">
    <source>
        <dbReference type="SAM" id="MobiDB-lite"/>
    </source>
</evidence>
<keyword evidence="3" id="KW-1185">Reference proteome</keyword>
<evidence type="ECO:0000313" key="3">
    <source>
        <dbReference type="Proteomes" id="UP001307889"/>
    </source>
</evidence>
<feature type="compositionally biased region" description="Polar residues" evidence="1">
    <location>
        <begin position="137"/>
        <end position="146"/>
    </location>
</feature>
<reference evidence="2 3" key="1">
    <citation type="submission" date="2023-09" db="EMBL/GenBank/DDBJ databases">
        <title>Nesidiocoris tenuis whole genome shotgun sequence.</title>
        <authorList>
            <person name="Shibata T."/>
            <person name="Shimoda M."/>
            <person name="Kobayashi T."/>
            <person name="Uehara T."/>
        </authorList>
    </citation>
    <scope>NUCLEOTIDE SEQUENCE [LARGE SCALE GENOMIC DNA]</scope>
    <source>
        <strain evidence="2 3">Japan</strain>
    </source>
</reference>
<gene>
    <name evidence="2" type="ORF">NTJ_13253</name>
</gene>
<proteinExistence type="predicted"/>
<name>A0ABN7B7S7_9HEMI</name>
<organism evidence="2 3">
    <name type="scientific">Nesidiocoris tenuis</name>
    <dbReference type="NCBI Taxonomy" id="355587"/>
    <lineage>
        <taxon>Eukaryota</taxon>
        <taxon>Metazoa</taxon>
        <taxon>Ecdysozoa</taxon>
        <taxon>Arthropoda</taxon>
        <taxon>Hexapoda</taxon>
        <taxon>Insecta</taxon>
        <taxon>Pterygota</taxon>
        <taxon>Neoptera</taxon>
        <taxon>Paraneoptera</taxon>
        <taxon>Hemiptera</taxon>
        <taxon>Heteroptera</taxon>
        <taxon>Panheteroptera</taxon>
        <taxon>Cimicomorpha</taxon>
        <taxon>Miridae</taxon>
        <taxon>Dicyphina</taxon>
        <taxon>Nesidiocoris</taxon>
    </lineage>
</organism>